<protein>
    <submittedName>
        <fullName evidence="1">Uncharacterized protein</fullName>
    </submittedName>
</protein>
<keyword evidence="2" id="KW-1185">Reference proteome</keyword>
<evidence type="ECO:0000313" key="1">
    <source>
        <dbReference type="EMBL" id="RAH58805.1"/>
    </source>
</evidence>
<gene>
    <name evidence="1" type="ORF">BO85DRAFT_281708</name>
</gene>
<dbReference type="RefSeq" id="XP_025516727.1">
    <property type="nucleotide sequence ID" value="XM_025655205.1"/>
</dbReference>
<dbReference type="GeneID" id="37158607"/>
<organism evidence="1 2">
    <name type="scientific">Aspergillus piperis CBS 112811</name>
    <dbReference type="NCBI Taxonomy" id="1448313"/>
    <lineage>
        <taxon>Eukaryota</taxon>
        <taxon>Fungi</taxon>
        <taxon>Dikarya</taxon>
        <taxon>Ascomycota</taxon>
        <taxon>Pezizomycotina</taxon>
        <taxon>Eurotiomycetes</taxon>
        <taxon>Eurotiomycetidae</taxon>
        <taxon>Eurotiales</taxon>
        <taxon>Aspergillaceae</taxon>
        <taxon>Aspergillus</taxon>
        <taxon>Aspergillus subgen. Circumdati</taxon>
    </lineage>
</organism>
<dbReference type="Proteomes" id="UP000249526">
    <property type="component" value="Unassembled WGS sequence"/>
</dbReference>
<accession>A0A8G1VNH9</accession>
<dbReference type="EMBL" id="KZ825060">
    <property type="protein sequence ID" value="RAH58805.1"/>
    <property type="molecule type" value="Genomic_DNA"/>
</dbReference>
<name>A0A8G1VNH9_9EURO</name>
<evidence type="ECO:0000313" key="2">
    <source>
        <dbReference type="Proteomes" id="UP000249526"/>
    </source>
</evidence>
<sequence length="131" mass="14646">MGVSMRDLASQFDSGVPRLSSGKVVHKTSIDHDMFLPPEEPYDGDFLTLKPNILRGKSSFSILKIFLQHFVFLSANNLLSQSQIHEIVEYTVEKGGMDVLLFICCLPSPLIAVFVGKEAFPKCSPIWNYIP</sequence>
<reference evidence="1 2" key="1">
    <citation type="submission" date="2018-02" db="EMBL/GenBank/DDBJ databases">
        <title>The genomes of Aspergillus section Nigri reveals drivers in fungal speciation.</title>
        <authorList>
            <consortium name="DOE Joint Genome Institute"/>
            <person name="Vesth T.C."/>
            <person name="Nybo J."/>
            <person name="Theobald S."/>
            <person name="Brandl J."/>
            <person name="Frisvad J.C."/>
            <person name="Nielsen K.F."/>
            <person name="Lyhne E.K."/>
            <person name="Kogle M.E."/>
            <person name="Kuo A."/>
            <person name="Riley R."/>
            <person name="Clum A."/>
            <person name="Nolan M."/>
            <person name="Lipzen A."/>
            <person name="Salamov A."/>
            <person name="Henrissat B."/>
            <person name="Wiebenga A."/>
            <person name="De vries R.P."/>
            <person name="Grigoriev I.V."/>
            <person name="Mortensen U.H."/>
            <person name="Andersen M.R."/>
            <person name="Baker S.E."/>
        </authorList>
    </citation>
    <scope>NUCLEOTIDE SEQUENCE [LARGE SCALE GENOMIC DNA]</scope>
    <source>
        <strain evidence="1 2">CBS 112811</strain>
    </source>
</reference>
<proteinExistence type="predicted"/>
<dbReference type="AlphaFoldDB" id="A0A8G1VNH9"/>